<dbReference type="Proteomes" id="UP000248827">
    <property type="component" value="Unassembled WGS sequence"/>
</dbReference>
<gene>
    <name evidence="2" type="ORF">DET54_10685</name>
    <name evidence="1" type="ORF">DET56_11286</name>
</gene>
<evidence type="ECO:0000313" key="3">
    <source>
        <dbReference type="Proteomes" id="UP000247078"/>
    </source>
</evidence>
<evidence type="ECO:0000313" key="4">
    <source>
        <dbReference type="Proteomes" id="UP000248827"/>
    </source>
</evidence>
<dbReference type="EMBL" id="QLLI01000006">
    <property type="protein sequence ID" value="RAI96727.1"/>
    <property type="molecule type" value="Genomic_DNA"/>
</dbReference>
<proteinExistence type="predicted"/>
<dbReference type="EMBL" id="QGTZ01000012">
    <property type="protein sequence ID" value="PWW35502.1"/>
    <property type="molecule type" value="Genomic_DNA"/>
</dbReference>
<dbReference type="AlphaFoldDB" id="A0A855Y2C3"/>
<reference evidence="1 3" key="1">
    <citation type="submission" date="2018-05" db="EMBL/GenBank/DDBJ databases">
        <title>Freshwater and sediment microbial communities from various areas in North America, analyzing microbe dynamics in response to fracking.</title>
        <authorList>
            <person name="Lamendella R."/>
        </authorList>
    </citation>
    <scope>NUCLEOTIDE SEQUENCE [LARGE SCALE GENOMIC DNA]</scope>
    <source>
        <strain evidence="1 3">DB-3</strain>
        <strain evidence="2 4">NG-13</strain>
    </source>
</reference>
<dbReference type="Proteomes" id="UP000247078">
    <property type="component" value="Unassembled WGS sequence"/>
</dbReference>
<evidence type="ECO:0000313" key="2">
    <source>
        <dbReference type="EMBL" id="RAI96727.1"/>
    </source>
</evidence>
<dbReference type="RefSeq" id="WP_258311780.1">
    <property type="nucleotide sequence ID" value="NZ_QGTZ01000012.1"/>
</dbReference>
<accession>A0A855Y2C3</accession>
<keyword evidence="4" id="KW-1185">Reference proteome</keyword>
<protein>
    <submittedName>
        <fullName evidence="1">Uncharacterized protein</fullName>
    </submittedName>
</protein>
<sequence>MLSVGVPKQKLLRVSLNSETSSYVDDKLGLTKRDDLKGAAFWRLGIFRLYDAKMKEAINTSVIKE</sequence>
<comment type="caution">
    <text evidence="1">The sequence shown here is derived from an EMBL/GenBank/DDBJ whole genome shotgun (WGS) entry which is preliminary data.</text>
</comment>
<organism evidence="1 3">
    <name type="scientific">Paenibacillus pabuli</name>
    <dbReference type="NCBI Taxonomy" id="1472"/>
    <lineage>
        <taxon>Bacteria</taxon>
        <taxon>Bacillati</taxon>
        <taxon>Bacillota</taxon>
        <taxon>Bacilli</taxon>
        <taxon>Bacillales</taxon>
        <taxon>Paenibacillaceae</taxon>
        <taxon>Paenibacillus</taxon>
    </lineage>
</organism>
<name>A0A855Y2C3_9BACL</name>
<evidence type="ECO:0000313" key="1">
    <source>
        <dbReference type="EMBL" id="PWW35502.1"/>
    </source>
</evidence>